<dbReference type="RefSeq" id="WP_051196258.1">
    <property type="nucleotide sequence ID" value="NZ_CABMJC010000004.1"/>
</dbReference>
<dbReference type="Gene3D" id="1.10.3930.10">
    <property type="entry name" value="Arginine deiminase"/>
    <property type="match status" value="1"/>
</dbReference>
<evidence type="ECO:0000256" key="7">
    <source>
        <dbReference type="PIRSR" id="PIRSR006356-1"/>
    </source>
</evidence>
<dbReference type="NCBIfam" id="NF002381">
    <property type="entry name" value="PRK01388.1"/>
    <property type="match status" value="1"/>
</dbReference>
<evidence type="ECO:0000256" key="4">
    <source>
        <dbReference type="ARBA" id="ARBA00022801"/>
    </source>
</evidence>
<evidence type="ECO:0000256" key="5">
    <source>
        <dbReference type="ARBA" id="ARBA00049429"/>
    </source>
</evidence>
<evidence type="ECO:0000313" key="8">
    <source>
        <dbReference type="EMBL" id="PWL54378.1"/>
    </source>
</evidence>
<dbReference type="PANTHER" id="PTHR47271:SF2">
    <property type="entry name" value="ARGININE DEIMINASE"/>
    <property type="match status" value="1"/>
</dbReference>
<dbReference type="Gene3D" id="3.75.10.10">
    <property type="entry name" value="L-arginine/glycine Amidinotransferase, Chain A"/>
    <property type="match status" value="1"/>
</dbReference>
<keyword evidence="4 6" id="KW-0378">Hydrolase</keyword>
<name>A0A316M9I4_9CLOT</name>
<dbReference type="GO" id="GO:0005737">
    <property type="term" value="C:cytoplasm"/>
    <property type="evidence" value="ECO:0007669"/>
    <property type="project" value="UniProtKB-SubCell"/>
</dbReference>
<reference evidence="8 9" key="1">
    <citation type="submission" date="2018-03" db="EMBL/GenBank/DDBJ databases">
        <title>The uncultured portion of the human microbiome is neutrally assembled.</title>
        <authorList>
            <person name="Jeraldo P."/>
            <person name="Boardman L."/>
            <person name="White B.A."/>
            <person name="Nelson H."/>
            <person name="Goldenfeld N."/>
            <person name="Chia N."/>
        </authorList>
    </citation>
    <scope>NUCLEOTIDE SEQUENCE [LARGE SCALE GENOMIC DNA]</scope>
    <source>
        <strain evidence="8">CIM:MAG 903</strain>
    </source>
</reference>
<dbReference type="GeneID" id="90543205"/>
<proteinExistence type="inferred from homology"/>
<comment type="pathway">
    <text evidence="1 6">Amino-acid degradation; L-arginine degradation via ADI pathway; carbamoyl phosphate from L-arginine: step 1/2.</text>
</comment>
<dbReference type="GO" id="GO:0019546">
    <property type="term" value="P:L-arginine deiminase pathway"/>
    <property type="evidence" value="ECO:0007669"/>
    <property type="project" value="UniProtKB-UniRule"/>
</dbReference>
<dbReference type="EMBL" id="QAMZ01000023">
    <property type="protein sequence ID" value="PWL54378.1"/>
    <property type="molecule type" value="Genomic_DNA"/>
</dbReference>
<comment type="catalytic activity">
    <reaction evidence="5 6">
        <text>L-arginine + H2O = L-citrulline + NH4(+)</text>
        <dbReference type="Rhea" id="RHEA:19597"/>
        <dbReference type="ChEBI" id="CHEBI:15377"/>
        <dbReference type="ChEBI" id="CHEBI:28938"/>
        <dbReference type="ChEBI" id="CHEBI:32682"/>
        <dbReference type="ChEBI" id="CHEBI:57743"/>
        <dbReference type="EC" id="3.5.3.6"/>
    </reaction>
</comment>
<dbReference type="PRINTS" id="PR01466">
    <property type="entry name" value="ARGDEIMINASE"/>
</dbReference>
<evidence type="ECO:0000256" key="2">
    <source>
        <dbReference type="ARBA" id="ARBA00010206"/>
    </source>
</evidence>
<dbReference type="HAMAP" id="MF_00242">
    <property type="entry name" value="Arg_deiminase"/>
    <property type="match status" value="1"/>
</dbReference>
<dbReference type="GO" id="GO:0016990">
    <property type="term" value="F:arginine deiminase activity"/>
    <property type="evidence" value="ECO:0007669"/>
    <property type="project" value="UniProtKB-UniRule"/>
</dbReference>
<comment type="subcellular location">
    <subcellularLocation>
        <location evidence="6">Cytoplasm</location>
    </subcellularLocation>
</comment>
<dbReference type="PANTHER" id="PTHR47271">
    <property type="entry name" value="ARGININE DEIMINASE"/>
    <property type="match status" value="1"/>
</dbReference>
<dbReference type="EC" id="3.5.3.6" evidence="6"/>
<dbReference type="InterPro" id="IPR003876">
    <property type="entry name" value="Arg_deiminase"/>
</dbReference>
<evidence type="ECO:0000256" key="1">
    <source>
        <dbReference type="ARBA" id="ARBA00005213"/>
    </source>
</evidence>
<sequence length="425" mass="48427">MKKIISKKKRLSKGGIDVKVLNVTSEIGRLKTVLLHRPGEEIENLTPDLLNRLLFDDIPYLNVAQKEHDVFAQVLRDAGVEVLYLEQLAAEAIKEKNIKLQFINQFIDEAGVEGEGLKNVLMGYFLNFEEKEMIDKMMAGVRHEDIGNYKRTSISEMVKENYPFVCDPMPNLYFTRDPFATIGHGITLNHMRTETRNRETIFAQYIFNNHPRFKNKDIPLWFNRDENSSLEGGDELVLTDKLLAIGISERSQSISVEKVCKRILKDDSNNFKTVLCFEIPKTRAFMHLDTVFTQVDYDKFTIHSAIEGPLNVYAVTLDDSKSELKVEKQTDTVGHVLSKYLDRDIKLIKCGGGDPVIAAREQWNDGSNTLAIAPGEVVVYERNYVTNRILEDNGIKLHTIPSSELSRGRGGPRCMSMPLIREDLK</sequence>
<comment type="caution">
    <text evidence="8">The sequence shown here is derived from an EMBL/GenBank/DDBJ whole genome shotgun (WGS) entry which is preliminary data.</text>
</comment>
<evidence type="ECO:0000256" key="3">
    <source>
        <dbReference type="ARBA" id="ARBA00022503"/>
    </source>
</evidence>
<feature type="active site" description="Amidino-cysteine intermediate" evidence="6 7">
    <location>
        <position position="414"/>
    </location>
</feature>
<keyword evidence="6" id="KW-0963">Cytoplasm</keyword>
<dbReference type="Proteomes" id="UP000246114">
    <property type="component" value="Unassembled WGS sequence"/>
</dbReference>
<dbReference type="AlphaFoldDB" id="A0A316M9I4"/>
<evidence type="ECO:0000313" key="9">
    <source>
        <dbReference type="Proteomes" id="UP000246114"/>
    </source>
</evidence>
<dbReference type="Pfam" id="PF02274">
    <property type="entry name" value="ADI"/>
    <property type="match status" value="1"/>
</dbReference>
<accession>A0A316M9I4</accession>
<dbReference type="NCBIfam" id="TIGR01078">
    <property type="entry name" value="arcA"/>
    <property type="match status" value="1"/>
</dbReference>
<organism evidence="8 9">
    <name type="scientific">Clostridium cadaveris</name>
    <dbReference type="NCBI Taxonomy" id="1529"/>
    <lineage>
        <taxon>Bacteria</taxon>
        <taxon>Bacillati</taxon>
        <taxon>Bacillota</taxon>
        <taxon>Clostridia</taxon>
        <taxon>Eubacteriales</taxon>
        <taxon>Clostridiaceae</taxon>
        <taxon>Clostridium</taxon>
    </lineage>
</organism>
<protein>
    <recommendedName>
        <fullName evidence="6">Arginine deiminase</fullName>
        <shortName evidence="6">ADI</shortName>
        <ecNumber evidence="6">3.5.3.6</ecNumber>
    </recommendedName>
    <alternativeName>
        <fullName evidence="6">Arginine dihydrolase</fullName>
        <shortName evidence="6">AD</shortName>
    </alternativeName>
</protein>
<keyword evidence="3 6" id="KW-0056">Arginine metabolism</keyword>
<dbReference type="PIRSF" id="PIRSF006356">
    <property type="entry name" value="Arg_deiminase"/>
    <property type="match status" value="1"/>
</dbReference>
<dbReference type="SUPFAM" id="SSF55909">
    <property type="entry name" value="Pentein"/>
    <property type="match status" value="1"/>
</dbReference>
<gene>
    <name evidence="6 8" type="primary">arcA</name>
    <name evidence="8" type="ORF">DBY38_04425</name>
</gene>
<evidence type="ECO:0000256" key="6">
    <source>
        <dbReference type="HAMAP-Rule" id="MF_00242"/>
    </source>
</evidence>
<comment type="similarity">
    <text evidence="2 6">Belongs to the arginine deiminase family.</text>
</comment>
<dbReference type="UniPathway" id="UPA00254">
    <property type="reaction ID" value="UER00364"/>
</dbReference>